<organism evidence="1 2">
    <name type="scientific">Pan troglodytes</name>
    <name type="common">Chimpanzee</name>
    <dbReference type="NCBI Taxonomy" id="9598"/>
    <lineage>
        <taxon>Eukaryota</taxon>
        <taxon>Metazoa</taxon>
        <taxon>Chordata</taxon>
        <taxon>Craniata</taxon>
        <taxon>Vertebrata</taxon>
        <taxon>Euteleostomi</taxon>
        <taxon>Mammalia</taxon>
        <taxon>Eutheria</taxon>
        <taxon>Euarchontoglires</taxon>
        <taxon>Primates</taxon>
        <taxon>Haplorrhini</taxon>
        <taxon>Catarrhini</taxon>
        <taxon>Hominidae</taxon>
        <taxon>Pan</taxon>
    </lineage>
</organism>
<dbReference type="AlphaFoldDB" id="A0A2J8N4P0"/>
<sequence length="40" mass="4505">MAVLKLTDQPPLVQAIFSGDPEEIRMLIHKTEDVNTLELV</sequence>
<evidence type="ECO:0000313" key="1">
    <source>
        <dbReference type="EMBL" id="PNI66739.1"/>
    </source>
</evidence>
<accession>A0A2J8N4P0</accession>
<reference evidence="1 2" key="1">
    <citation type="submission" date="2017-12" db="EMBL/GenBank/DDBJ databases">
        <title>High-resolution comparative analysis of great ape genomes.</title>
        <authorList>
            <person name="Pollen A."/>
            <person name="Hastie A."/>
            <person name="Hormozdiari F."/>
            <person name="Dougherty M."/>
            <person name="Liu R."/>
            <person name="Chaisson M."/>
            <person name="Hoppe E."/>
            <person name="Hill C."/>
            <person name="Pang A."/>
            <person name="Hillier L."/>
            <person name="Baker C."/>
            <person name="Armstrong J."/>
            <person name="Shendure J."/>
            <person name="Paten B."/>
            <person name="Wilson R."/>
            <person name="Chao H."/>
            <person name="Schneider V."/>
            <person name="Ventura M."/>
            <person name="Kronenberg Z."/>
            <person name="Murali S."/>
            <person name="Gordon D."/>
            <person name="Cantsilieris S."/>
            <person name="Munson K."/>
            <person name="Nelson B."/>
            <person name="Raja A."/>
            <person name="Underwood J."/>
            <person name="Diekhans M."/>
            <person name="Fiddes I."/>
            <person name="Haussler D."/>
            <person name="Eichler E."/>
        </authorList>
    </citation>
    <scope>NUCLEOTIDE SEQUENCE [LARGE SCALE GENOMIC DNA]</scope>
    <source>
        <strain evidence="1">Yerkes chimp pedigree #C0471</strain>
    </source>
</reference>
<protein>
    <submittedName>
        <fullName evidence="1">ANKRD44 isoform 12</fullName>
    </submittedName>
</protein>
<dbReference type="Proteomes" id="UP000236370">
    <property type="component" value="Unassembled WGS sequence"/>
</dbReference>
<gene>
    <name evidence="1" type="ORF">CK820_G0014749</name>
</gene>
<proteinExistence type="predicted"/>
<name>A0A2J8N4P0_PANTR</name>
<dbReference type="SMR" id="A0A2J8N4P0"/>
<comment type="caution">
    <text evidence="1">The sequence shown here is derived from an EMBL/GenBank/DDBJ whole genome shotgun (WGS) entry which is preliminary data.</text>
</comment>
<evidence type="ECO:0000313" key="2">
    <source>
        <dbReference type="Proteomes" id="UP000236370"/>
    </source>
</evidence>
<dbReference type="EMBL" id="NBAG03000236">
    <property type="protein sequence ID" value="PNI66739.1"/>
    <property type="molecule type" value="Genomic_DNA"/>
</dbReference>